<evidence type="ECO:0000313" key="3">
    <source>
        <dbReference type="EMBL" id="KKK94557.1"/>
    </source>
</evidence>
<evidence type="ECO:0000256" key="1">
    <source>
        <dbReference type="ARBA" id="ARBA00022801"/>
    </source>
</evidence>
<dbReference type="InterPro" id="IPR005181">
    <property type="entry name" value="SASA"/>
</dbReference>
<keyword evidence="1" id="KW-0378">Hydrolase</keyword>
<reference evidence="3" key="1">
    <citation type="journal article" date="2015" name="Nature">
        <title>Complex archaea that bridge the gap between prokaryotes and eukaryotes.</title>
        <authorList>
            <person name="Spang A."/>
            <person name="Saw J.H."/>
            <person name="Jorgensen S.L."/>
            <person name="Zaremba-Niedzwiedzka K."/>
            <person name="Martijn J."/>
            <person name="Lind A.E."/>
            <person name="van Eijk R."/>
            <person name="Schleper C."/>
            <person name="Guy L."/>
            <person name="Ettema T.J."/>
        </authorList>
    </citation>
    <scope>NUCLEOTIDE SEQUENCE</scope>
</reference>
<dbReference type="PANTHER" id="PTHR22901:SF0">
    <property type="entry name" value="SIALATE O-ACETYLESTERASE"/>
    <property type="match status" value="1"/>
</dbReference>
<sequence length="386" mass="42833">LKTPSGPGPYTITVKGYNTITLQNVLLGEVWIASGQSNMEWSASAGITNKEEAIANAKNANIRFFDVPRTSSQFPQDDLDAQWVESTPETMPSFSAIAYFFGKKLNSELNVPIGLIGSNWGGTPAEIWMPERLFTANDSLAKAATLLKEEQWGPSEPGRAYNGMIAPLTPYTIAGVIWYQGETNTSNAAYYEYTFSNLIKSWREAWDTDFPFYFAQIAPYDYGDNFSGVEVRDAQRRVLKVLNTGMVVLGDLGEDDNIHPKNKRAVGLRFANLALAKHYEKKILGESPLVDHVTQLKSNKVEVYFKNGKDLHKANKERANAIFELAGADKQFQPANKVKIKQGKIIVRSKVKDPKYIRYGWGNIAIPGIYNAADLPTSSFSVPVGN</sequence>
<dbReference type="SUPFAM" id="SSF52266">
    <property type="entry name" value="SGNH hydrolase"/>
    <property type="match status" value="1"/>
</dbReference>
<evidence type="ECO:0000259" key="2">
    <source>
        <dbReference type="Pfam" id="PF03629"/>
    </source>
</evidence>
<proteinExistence type="predicted"/>
<feature type="non-terminal residue" evidence="3">
    <location>
        <position position="1"/>
    </location>
</feature>
<dbReference type="AlphaFoldDB" id="A0A0F8ZL77"/>
<dbReference type="GO" id="GO:0005975">
    <property type="term" value="P:carbohydrate metabolic process"/>
    <property type="evidence" value="ECO:0007669"/>
    <property type="project" value="TreeGrafter"/>
</dbReference>
<dbReference type="Pfam" id="PF03629">
    <property type="entry name" value="SASA"/>
    <property type="match status" value="1"/>
</dbReference>
<dbReference type="InterPro" id="IPR036514">
    <property type="entry name" value="SGNH_hydro_sf"/>
</dbReference>
<name>A0A0F8ZL77_9ZZZZ</name>
<dbReference type="InterPro" id="IPR039329">
    <property type="entry name" value="SIAE"/>
</dbReference>
<feature type="domain" description="Sialate O-acetylesterase" evidence="2">
    <location>
        <begin position="29"/>
        <end position="272"/>
    </location>
</feature>
<protein>
    <recommendedName>
        <fullName evidence="2">Sialate O-acetylesterase domain-containing protein</fullName>
    </recommendedName>
</protein>
<organism evidence="3">
    <name type="scientific">marine sediment metagenome</name>
    <dbReference type="NCBI Taxonomy" id="412755"/>
    <lineage>
        <taxon>unclassified sequences</taxon>
        <taxon>metagenomes</taxon>
        <taxon>ecological metagenomes</taxon>
    </lineage>
</organism>
<comment type="caution">
    <text evidence="3">The sequence shown here is derived from an EMBL/GenBank/DDBJ whole genome shotgun (WGS) entry which is preliminary data.</text>
</comment>
<dbReference type="EMBL" id="LAZR01047291">
    <property type="protein sequence ID" value="KKK94557.1"/>
    <property type="molecule type" value="Genomic_DNA"/>
</dbReference>
<dbReference type="GO" id="GO:0001681">
    <property type="term" value="F:sialate O-acetylesterase activity"/>
    <property type="evidence" value="ECO:0007669"/>
    <property type="project" value="InterPro"/>
</dbReference>
<accession>A0A0F8ZL77</accession>
<dbReference type="PANTHER" id="PTHR22901">
    <property type="entry name" value="SIALATE O-ACETYLESTERASE"/>
    <property type="match status" value="1"/>
</dbReference>
<gene>
    <name evidence="3" type="ORF">LCGC14_2681650</name>
</gene>
<dbReference type="Gene3D" id="3.40.50.1110">
    <property type="entry name" value="SGNH hydrolase"/>
    <property type="match status" value="1"/>
</dbReference>